<evidence type="ECO:0000256" key="2">
    <source>
        <dbReference type="ARBA" id="ARBA00023002"/>
    </source>
</evidence>
<comment type="similarity">
    <text evidence="1">Belongs to the short-chain dehydrogenases/reductases (SDR) family.</text>
</comment>
<evidence type="ECO:0000313" key="3">
    <source>
        <dbReference type="EMBL" id="QPC83269.1"/>
    </source>
</evidence>
<dbReference type="InterPro" id="IPR036291">
    <property type="entry name" value="NAD(P)-bd_dom_sf"/>
</dbReference>
<proteinExistence type="inferred from homology"/>
<organism evidence="3 4">
    <name type="scientific">Phototrophicus methaneseepsis</name>
    <dbReference type="NCBI Taxonomy" id="2710758"/>
    <lineage>
        <taxon>Bacteria</taxon>
        <taxon>Bacillati</taxon>
        <taxon>Chloroflexota</taxon>
        <taxon>Candidatus Thermofontia</taxon>
        <taxon>Phototrophicales</taxon>
        <taxon>Phototrophicaceae</taxon>
        <taxon>Phototrophicus</taxon>
    </lineage>
</organism>
<gene>
    <name evidence="3" type="ORF">G4Y79_02520</name>
</gene>
<dbReference type="PANTHER" id="PTHR43943">
    <property type="entry name" value="DEHYDROGENASE/REDUCTASE (SDR FAMILY) MEMBER 4"/>
    <property type="match status" value="1"/>
</dbReference>
<evidence type="ECO:0000256" key="1">
    <source>
        <dbReference type="ARBA" id="ARBA00006484"/>
    </source>
</evidence>
<dbReference type="CDD" id="cd05344">
    <property type="entry name" value="BKR_like_SDR_like"/>
    <property type="match status" value="1"/>
</dbReference>
<dbReference type="Pfam" id="PF13561">
    <property type="entry name" value="adh_short_C2"/>
    <property type="match status" value="1"/>
</dbReference>
<dbReference type="FunFam" id="3.40.50.720:FF:000084">
    <property type="entry name" value="Short-chain dehydrogenase reductase"/>
    <property type="match status" value="1"/>
</dbReference>
<dbReference type="GO" id="GO:0016491">
    <property type="term" value="F:oxidoreductase activity"/>
    <property type="evidence" value="ECO:0007669"/>
    <property type="project" value="UniProtKB-KW"/>
</dbReference>
<dbReference type="Proteomes" id="UP000594468">
    <property type="component" value="Chromosome"/>
</dbReference>
<accession>A0A7S8EAH2</accession>
<dbReference type="RefSeq" id="WP_195171336.1">
    <property type="nucleotide sequence ID" value="NZ_CP062983.1"/>
</dbReference>
<dbReference type="AlphaFoldDB" id="A0A7S8EAH2"/>
<sequence>MELTLQDKVMMVAASSKGLGYGIAQALAQDNARVSMCSRSADEVEAAANTLSSATGAQTLATACDVTQPDQINAWVQATVEKWGHVDGLLVNAGGPPAGYFKELSDDQWQAAFELTLMSSIRLIRAVLPHMPSGSAILTITSSSVKEPIERLALSTVMRSGVVGLVKTLADELSEDGIRINNLIPGRIDTDRVAKLDQGTAKRLGITPEEARARSEESIPLKRIGTIEEFGKAGAFLLSPAASYITGTSLVVDGGKMRSI</sequence>
<dbReference type="PANTHER" id="PTHR43943:SF17">
    <property type="entry name" value="3-PHENYLPROPIONATE-DIHYDRODIOL_CINNAMIC ACID-DIHYDRODIOL DEHYDROGENASE"/>
    <property type="match status" value="1"/>
</dbReference>
<dbReference type="EMBL" id="CP062983">
    <property type="protein sequence ID" value="QPC83269.1"/>
    <property type="molecule type" value="Genomic_DNA"/>
</dbReference>
<evidence type="ECO:0000313" key="4">
    <source>
        <dbReference type="Proteomes" id="UP000594468"/>
    </source>
</evidence>
<name>A0A7S8EAH2_9CHLR</name>
<dbReference type="PRINTS" id="PR00081">
    <property type="entry name" value="GDHRDH"/>
</dbReference>
<dbReference type="KEGG" id="pmet:G4Y79_02520"/>
<dbReference type="SUPFAM" id="SSF51735">
    <property type="entry name" value="NAD(P)-binding Rossmann-fold domains"/>
    <property type="match status" value="1"/>
</dbReference>
<keyword evidence="2" id="KW-0560">Oxidoreductase</keyword>
<reference evidence="3 4" key="1">
    <citation type="submission" date="2020-02" db="EMBL/GenBank/DDBJ databases">
        <authorList>
            <person name="Zheng R.K."/>
            <person name="Sun C.M."/>
        </authorList>
    </citation>
    <scope>NUCLEOTIDE SEQUENCE [LARGE SCALE GENOMIC DNA]</scope>
    <source>
        <strain evidence="4">rifampicinis</strain>
    </source>
</reference>
<dbReference type="InterPro" id="IPR002347">
    <property type="entry name" value="SDR_fam"/>
</dbReference>
<protein>
    <submittedName>
        <fullName evidence="3">SDR family oxidoreductase</fullName>
    </submittedName>
</protein>
<keyword evidence="4" id="KW-1185">Reference proteome</keyword>
<dbReference type="Gene3D" id="3.40.50.720">
    <property type="entry name" value="NAD(P)-binding Rossmann-like Domain"/>
    <property type="match status" value="1"/>
</dbReference>